<dbReference type="SUPFAM" id="SSF88659">
    <property type="entry name" value="Sigma3 and sigma4 domains of RNA polymerase sigma factors"/>
    <property type="match status" value="1"/>
</dbReference>
<dbReference type="Gene3D" id="1.10.10.10">
    <property type="entry name" value="Winged helix-like DNA-binding domain superfamily/Winged helix DNA-binding domain"/>
    <property type="match status" value="1"/>
</dbReference>
<keyword evidence="2" id="KW-0805">Transcription regulation</keyword>
<dbReference type="EMBL" id="AM743169">
    <property type="protein sequence ID" value="CAQ46309.1"/>
    <property type="molecule type" value="Genomic_DNA"/>
</dbReference>
<evidence type="ECO:0000259" key="5">
    <source>
        <dbReference type="Pfam" id="PF04542"/>
    </source>
</evidence>
<evidence type="ECO:0000313" key="7">
    <source>
        <dbReference type="EMBL" id="CAQ46309.1"/>
    </source>
</evidence>
<keyword evidence="4" id="KW-0804">Transcription</keyword>
<dbReference type="AlphaFoldDB" id="B2FHT2"/>
<evidence type="ECO:0000256" key="2">
    <source>
        <dbReference type="ARBA" id="ARBA00023015"/>
    </source>
</evidence>
<dbReference type="GO" id="GO:0016987">
    <property type="term" value="F:sigma factor activity"/>
    <property type="evidence" value="ECO:0007669"/>
    <property type="project" value="UniProtKB-KW"/>
</dbReference>
<accession>B2FHT2</accession>
<reference evidence="7 8" key="1">
    <citation type="journal article" date="2008" name="Genome Biol.">
        <title>The complete genome, comparative and functional analysis of Stenotrophomonas maltophilia reveals an organism heavily shielded by drug resistance determinants.</title>
        <authorList>
            <person name="Crossman L.C."/>
            <person name="Gould V.C."/>
            <person name="Dow J.M."/>
            <person name="Vernikos G.S."/>
            <person name="Okazaki A."/>
            <person name="Sebaihia M."/>
            <person name="Saunders D."/>
            <person name="Arrowsmith C."/>
            <person name="Carver T."/>
            <person name="Peters N."/>
            <person name="Adlem E."/>
            <person name="Kerhornou A."/>
            <person name="Lord A."/>
            <person name="Murphy L."/>
            <person name="Seeger K."/>
            <person name="Squares R."/>
            <person name="Rutter S."/>
            <person name="Quail M.A."/>
            <person name="Rajandream M.A."/>
            <person name="Harris D."/>
            <person name="Churcher C."/>
            <person name="Bentley S.D."/>
            <person name="Parkhill J."/>
            <person name="Thomson N.R."/>
            <person name="Avison M.B."/>
        </authorList>
    </citation>
    <scope>NUCLEOTIDE SEQUENCE [LARGE SCALE GENOMIC DNA]</scope>
    <source>
        <strain evidence="7 8">K279a</strain>
    </source>
</reference>
<comment type="similarity">
    <text evidence="1">Belongs to the sigma-70 factor family. ECF subfamily.</text>
</comment>
<dbReference type="InterPro" id="IPR036388">
    <property type="entry name" value="WH-like_DNA-bd_sf"/>
</dbReference>
<evidence type="ECO:0000256" key="4">
    <source>
        <dbReference type="ARBA" id="ARBA00023163"/>
    </source>
</evidence>
<proteinExistence type="inferred from homology"/>
<dbReference type="GO" id="GO:0006352">
    <property type="term" value="P:DNA-templated transcription initiation"/>
    <property type="evidence" value="ECO:0007669"/>
    <property type="project" value="InterPro"/>
</dbReference>
<dbReference type="NCBIfam" id="TIGR02937">
    <property type="entry name" value="sigma70-ECF"/>
    <property type="match status" value="1"/>
</dbReference>
<feature type="domain" description="RNA polymerase sigma-70 region 2" evidence="5">
    <location>
        <begin position="16"/>
        <end position="82"/>
    </location>
</feature>
<dbReference type="PANTHER" id="PTHR43133:SF63">
    <property type="entry name" value="RNA POLYMERASE SIGMA FACTOR FECI-RELATED"/>
    <property type="match status" value="1"/>
</dbReference>
<evidence type="ECO:0000256" key="3">
    <source>
        <dbReference type="ARBA" id="ARBA00023082"/>
    </source>
</evidence>
<dbReference type="InterPro" id="IPR013325">
    <property type="entry name" value="RNA_pol_sigma_r2"/>
</dbReference>
<evidence type="ECO:0000256" key="1">
    <source>
        <dbReference type="ARBA" id="ARBA00010641"/>
    </source>
</evidence>
<keyword evidence="3" id="KW-0731">Sigma factor</keyword>
<dbReference type="InterPro" id="IPR039425">
    <property type="entry name" value="RNA_pol_sigma-70-like"/>
</dbReference>
<organism evidence="7 8">
    <name type="scientific">Stenotrophomonas maltophilia (strain K279a)</name>
    <dbReference type="NCBI Taxonomy" id="522373"/>
    <lineage>
        <taxon>Bacteria</taxon>
        <taxon>Pseudomonadati</taxon>
        <taxon>Pseudomonadota</taxon>
        <taxon>Gammaproteobacteria</taxon>
        <taxon>Lysobacterales</taxon>
        <taxon>Lysobacteraceae</taxon>
        <taxon>Stenotrophomonas</taxon>
        <taxon>Stenotrophomonas maltophilia group</taxon>
    </lineage>
</organism>
<protein>
    <submittedName>
        <fullName evidence="7">RNA polymerase sigma factor</fullName>
    </submittedName>
</protein>
<sequence>MPMAVPAASSTALAGFYREHHGWLLGWLRRRTHNADCAADLTQDTFLRLLSRRVDPSELRLPRAYLSTIAHALLVNHWQRADLERAYLTALAAQPEPVHPSAEERTQALQLLHAIADMLSGLAERPRRAFLLARLSGLGYAEIGQQLGVSERMVKKYMAQAMLHCLCLSGDAAA</sequence>
<dbReference type="InterPro" id="IPR007627">
    <property type="entry name" value="RNA_pol_sigma70_r2"/>
</dbReference>
<name>B2FHT2_STRMK</name>
<dbReference type="InterPro" id="IPR014284">
    <property type="entry name" value="RNA_pol_sigma-70_dom"/>
</dbReference>
<keyword evidence="8" id="KW-1185">Reference proteome</keyword>
<evidence type="ECO:0000259" key="6">
    <source>
        <dbReference type="Pfam" id="PF08281"/>
    </source>
</evidence>
<dbReference type="EnsemblBacteria" id="CAQ46309">
    <property type="protein sequence ID" value="CAQ46309"/>
    <property type="gene ID" value="Smlt2848"/>
</dbReference>
<dbReference type="InterPro" id="IPR013324">
    <property type="entry name" value="RNA_pol_sigma_r3/r4-like"/>
</dbReference>
<dbReference type="eggNOG" id="COG1595">
    <property type="taxonomic scope" value="Bacteria"/>
</dbReference>
<evidence type="ECO:0000313" key="8">
    <source>
        <dbReference type="Proteomes" id="UP000008840"/>
    </source>
</evidence>
<dbReference type="Gene3D" id="1.10.1740.10">
    <property type="match status" value="1"/>
</dbReference>
<dbReference type="HOGENOM" id="CLU_047691_12_1_6"/>
<dbReference type="PANTHER" id="PTHR43133">
    <property type="entry name" value="RNA POLYMERASE ECF-TYPE SIGMA FACTO"/>
    <property type="match status" value="1"/>
</dbReference>
<dbReference type="Pfam" id="PF08281">
    <property type="entry name" value="Sigma70_r4_2"/>
    <property type="match status" value="1"/>
</dbReference>
<dbReference type="SUPFAM" id="SSF88946">
    <property type="entry name" value="Sigma2 domain of RNA polymerase sigma factors"/>
    <property type="match status" value="1"/>
</dbReference>
<dbReference type="Proteomes" id="UP000008840">
    <property type="component" value="Chromosome"/>
</dbReference>
<gene>
    <name evidence="7" type="ordered locus">Smlt2848</name>
</gene>
<dbReference type="InterPro" id="IPR013249">
    <property type="entry name" value="RNA_pol_sigma70_r4_t2"/>
</dbReference>
<feature type="domain" description="RNA polymerase sigma factor 70 region 4 type 2" evidence="6">
    <location>
        <begin position="113"/>
        <end position="165"/>
    </location>
</feature>
<dbReference type="KEGG" id="sml:Smlt2848"/>
<dbReference type="GO" id="GO:0003677">
    <property type="term" value="F:DNA binding"/>
    <property type="evidence" value="ECO:0007669"/>
    <property type="project" value="InterPro"/>
</dbReference>
<dbReference type="Pfam" id="PF04542">
    <property type="entry name" value="Sigma70_r2"/>
    <property type="match status" value="1"/>
</dbReference>